<keyword evidence="3" id="KW-1185">Reference proteome</keyword>
<dbReference type="AlphaFoldDB" id="A0A834IVY3"/>
<feature type="signal peptide" evidence="1">
    <location>
        <begin position="1"/>
        <end position="19"/>
    </location>
</feature>
<accession>A0A834IVY3</accession>
<dbReference type="Proteomes" id="UP000625711">
    <property type="component" value="Unassembled WGS sequence"/>
</dbReference>
<evidence type="ECO:0000256" key="1">
    <source>
        <dbReference type="SAM" id="SignalP"/>
    </source>
</evidence>
<evidence type="ECO:0008006" key="4">
    <source>
        <dbReference type="Google" id="ProtNLM"/>
    </source>
</evidence>
<evidence type="ECO:0000313" key="3">
    <source>
        <dbReference type="Proteomes" id="UP000625711"/>
    </source>
</evidence>
<gene>
    <name evidence="2" type="ORF">GWI33_002085</name>
</gene>
<sequence>MKFLIVFVAVLAVVLGKEAADNKSKRGLFDLGYGYSAPGAIIPAATPVLRTAGGYAAPLPALSYASPAVSYAAPAVSYAAPAVSYAAPPLSYAAVGYSASAPVSYISSSAPIAVPSSAAPAVFARSSSSLLGYNAPAPLLARSVLPSPLSFGYSSARTLIV</sequence>
<dbReference type="EMBL" id="JAACXV010000015">
    <property type="protein sequence ID" value="KAF7287270.1"/>
    <property type="molecule type" value="Genomic_DNA"/>
</dbReference>
<name>A0A834IVY3_RHYFE</name>
<reference evidence="2" key="1">
    <citation type="submission" date="2020-08" db="EMBL/GenBank/DDBJ databases">
        <title>Genome sequencing and assembly of the red palm weevil Rhynchophorus ferrugineus.</title>
        <authorList>
            <person name="Dias G.B."/>
            <person name="Bergman C.M."/>
            <person name="Manee M."/>
        </authorList>
    </citation>
    <scope>NUCLEOTIDE SEQUENCE</scope>
    <source>
        <strain evidence="2">AA-2017</strain>
        <tissue evidence="2">Whole larva</tissue>
    </source>
</reference>
<protein>
    <recommendedName>
        <fullName evidence="4">Cuticle protein 16.5-like</fullName>
    </recommendedName>
</protein>
<evidence type="ECO:0000313" key="2">
    <source>
        <dbReference type="EMBL" id="KAF7287270.1"/>
    </source>
</evidence>
<proteinExistence type="predicted"/>
<comment type="caution">
    <text evidence="2">The sequence shown here is derived from an EMBL/GenBank/DDBJ whole genome shotgun (WGS) entry which is preliminary data.</text>
</comment>
<keyword evidence="1" id="KW-0732">Signal</keyword>
<feature type="chain" id="PRO_5033020277" description="Cuticle protein 16.5-like" evidence="1">
    <location>
        <begin position="20"/>
        <end position="161"/>
    </location>
</feature>
<organism evidence="2 3">
    <name type="scientific">Rhynchophorus ferrugineus</name>
    <name type="common">Red palm weevil</name>
    <name type="synonym">Curculio ferrugineus</name>
    <dbReference type="NCBI Taxonomy" id="354439"/>
    <lineage>
        <taxon>Eukaryota</taxon>
        <taxon>Metazoa</taxon>
        <taxon>Ecdysozoa</taxon>
        <taxon>Arthropoda</taxon>
        <taxon>Hexapoda</taxon>
        <taxon>Insecta</taxon>
        <taxon>Pterygota</taxon>
        <taxon>Neoptera</taxon>
        <taxon>Endopterygota</taxon>
        <taxon>Coleoptera</taxon>
        <taxon>Polyphaga</taxon>
        <taxon>Cucujiformia</taxon>
        <taxon>Curculionidae</taxon>
        <taxon>Dryophthorinae</taxon>
        <taxon>Rhynchophorus</taxon>
    </lineage>
</organism>